<dbReference type="EMBL" id="LQXD01000159">
    <property type="protein sequence ID" value="OIJ08740.1"/>
    <property type="molecule type" value="Genomic_DNA"/>
</dbReference>
<sequence length="262" mass="30448">MALRKVINELKNLENEDKVLTLYLNTDRSECQSGSWKIKLKNGLKKLEEYIYLSSNEEEVKSYKKLKKRVEKTINDAATNLQKSVIIFASNKGKLFSVHFLQVPVETEFFWEDEPKLAQIEKIQHTYPTSGVIIANEDEIILMHSEMGGLDAVNKFAFEAYTDDWRMFEGVAASDRTASGANHKDSYNDRYEANQLRWVRNMMPLIEKVADHHDWKHVHIIGQAEYICSLERELNLPIKNVLRKTVSNIEEKKMINREVLAI</sequence>
<dbReference type="AlphaFoldDB" id="A0A1S2L8Z2"/>
<dbReference type="RefSeq" id="WP_071318468.1">
    <property type="nucleotide sequence ID" value="NZ_CP063356.2"/>
</dbReference>
<dbReference type="Pfam" id="PF18846">
    <property type="entry name" value="baeRF_family5"/>
    <property type="match status" value="1"/>
</dbReference>
<reference evidence="2" key="4">
    <citation type="submission" date="2020-10" db="EMBL/GenBank/DDBJ databases">
        <authorList>
            <person name="Bassil N.M."/>
            <person name="Lloyd J.R."/>
        </authorList>
    </citation>
    <scope>NUCLEOTIDE SEQUENCE</scope>
    <source>
        <strain evidence="2">NB2006</strain>
    </source>
</reference>
<reference evidence="2 3" key="2">
    <citation type="journal article" date="2017" name="Genome Announc.">
        <title>Draft Genome Sequences of Four Alkaliphilic Bacteria Belonging to the Anaerobacillus Genus.</title>
        <authorList>
            <person name="Bassil N.M."/>
            <person name="Lloyd J.R."/>
        </authorList>
    </citation>
    <scope>NUCLEOTIDE SEQUENCE [LARGE SCALE GENOMIC DNA]</scope>
    <source>
        <strain evidence="2 3">NB2006</strain>
    </source>
</reference>
<protein>
    <submittedName>
        <fullName evidence="1">Uncharacterized protein</fullName>
    </submittedName>
</protein>
<name>A0A1S2L8Z2_9BACI</name>
<reference evidence="1 3" key="1">
    <citation type="submission" date="2016-10" db="EMBL/GenBank/DDBJ databases">
        <title>Draft genome sequences of four alkaliphilic bacteria belonging to the Anaerobacillus genus.</title>
        <authorList>
            <person name="Bassil N.M."/>
            <person name="Lloyd J.R."/>
        </authorList>
    </citation>
    <scope>NUCLEOTIDE SEQUENCE [LARGE SCALE GENOMIC DNA]</scope>
    <source>
        <strain evidence="1 3">NB2006</strain>
    </source>
</reference>
<evidence type="ECO:0000313" key="3">
    <source>
        <dbReference type="Proteomes" id="UP000180175"/>
    </source>
</evidence>
<dbReference type="KEGG" id="aia:AWH56_010440"/>
<dbReference type="Proteomes" id="UP000180175">
    <property type="component" value="Chromosome"/>
</dbReference>
<evidence type="ECO:0000313" key="1">
    <source>
        <dbReference type="EMBL" id="OIJ08740.1"/>
    </source>
</evidence>
<gene>
    <name evidence="2" type="ORF">AWH56_010440</name>
    <name evidence="1" type="ORF">AWH56_18635</name>
</gene>
<evidence type="ECO:0000313" key="2">
    <source>
        <dbReference type="EMBL" id="QOY37943.1"/>
    </source>
</evidence>
<proteinExistence type="predicted"/>
<dbReference type="InterPro" id="IPR040983">
    <property type="entry name" value="Bact_RF_family5"/>
</dbReference>
<reference evidence="2 3" key="3">
    <citation type="journal article" date="2019" name="Int. J. Syst. Evol. Microbiol.">
        <title>Anaerobacillus isosaccharinicus sp. nov., an alkaliphilic bacterium which degrades isosaccharinic acid.</title>
        <authorList>
            <person name="Bassil N.M."/>
            <person name="Lloyd J.R."/>
        </authorList>
    </citation>
    <scope>NUCLEOTIDE SEQUENCE [LARGE SCALE GENOMIC DNA]</scope>
    <source>
        <strain evidence="2 3">NB2006</strain>
    </source>
</reference>
<dbReference type="EMBL" id="CP063356">
    <property type="protein sequence ID" value="QOY37943.1"/>
    <property type="molecule type" value="Genomic_DNA"/>
</dbReference>
<accession>A0A1S2L8Z2</accession>
<organism evidence="1 3">
    <name type="scientific">Anaerobacillus isosaccharinicus</name>
    <dbReference type="NCBI Taxonomy" id="1532552"/>
    <lineage>
        <taxon>Bacteria</taxon>
        <taxon>Bacillati</taxon>
        <taxon>Bacillota</taxon>
        <taxon>Bacilli</taxon>
        <taxon>Bacillales</taxon>
        <taxon>Bacillaceae</taxon>
        <taxon>Anaerobacillus</taxon>
    </lineage>
</organism>
<dbReference type="OrthoDB" id="5241360at2"/>
<keyword evidence="3" id="KW-1185">Reference proteome</keyword>